<evidence type="ECO:0000256" key="1">
    <source>
        <dbReference type="SAM" id="SignalP"/>
    </source>
</evidence>
<evidence type="ECO:0000313" key="3">
    <source>
        <dbReference type="Proteomes" id="UP000298138"/>
    </source>
</evidence>
<dbReference type="PANTHER" id="PTHR38787">
    <property type="entry name" value="REGULATORY P DOMAIN-CONTAINING PROTEIN"/>
    <property type="match status" value="1"/>
</dbReference>
<reference evidence="2 3" key="1">
    <citation type="submission" date="2019-04" db="EMBL/GenBank/DDBJ databases">
        <title>Comparative genomics and transcriptomics to analyze fruiting body development in filamentous ascomycetes.</title>
        <authorList>
            <consortium name="DOE Joint Genome Institute"/>
            <person name="Lutkenhaus R."/>
            <person name="Traeger S."/>
            <person name="Breuer J."/>
            <person name="Kuo A."/>
            <person name="Lipzen A."/>
            <person name="Pangilinan J."/>
            <person name="Dilworth D."/>
            <person name="Sandor L."/>
            <person name="Poggeler S."/>
            <person name="Barry K."/>
            <person name="Grigoriev I.V."/>
            <person name="Nowrousian M."/>
        </authorList>
    </citation>
    <scope>NUCLEOTIDE SEQUENCE [LARGE SCALE GENOMIC DNA]</scope>
    <source>
        <strain evidence="2 3">CBS 389.68</strain>
    </source>
</reference>
<dbReference type="InterPro" id="IPR027589">
    <property type="entry name" value="Choice_anch_B"/>
</dbReference>
<protein>
    <submittedName>
        <fullName evidence="2">Uncharacterized protein</fullName>
    </submittedName>
</protein>
<dbReference type="Proteomes" id="UP000298138">
    <property type="component" value="Unassembled WGS sequence"/>
</dbReference>
<name>A0A4S2MMV3_9PEZI</name>
<keyword evidence="3" id="KW-1185">Reference proteome</keyword>
<dbReference type="STRING" id="341454.A0A4S2MMV3"/>
<feature type="chain" id="PRO_5020556434" evidence="1">
    <location>
        <begin position="25"/>
        <end position="493"/>
    </location>
</feature>
<dbReference type="EMBL" id="ML220141">
    <property type="protein sequence ID" value="TGZ78456.1"/>
    <property type="molecule type" value="Genomic_DNA"/>
</dbReference>
<dbReference type="OrthoDB" id="2099887at2759"/>
<gene>
    <name evidence="2" type="ORF">EX30DRAFT_309967</name>
</gene>
<dbReference type="PANTHER" id="PTHR38787:SF3">
    <property type="entry name" value="REGULATORY P DOMAIN-CONTAINING PROTEIN"/>
    <property type="match status" value="1"/>
</dbReference>
<keyword evidence="1" id="KW-0732">Signal</keyword>
<proteinExistence type="predicted"/>
<dbReference type="NCBIfam" id="TIGR04312">
    <property type="entry name" value="choice_anch_B"/>
    <property type="match status" value="1"/>
</dbReference>
<feature type="signal peptide" evidence="1">
    <location>
        <begin position="1"/>
        <end position="24"/>
    </location>
</feature>
<dbReference type="GO" id="GO:0005576">
    <property type="term" value="C:extracellular region"/>
    <property type="evidence" value="ECO:0007669"/>
    <property type="project" value="TreeGrafter"/>
</dbReference>
<organism evidence="2 3">
    <name type="scientific">Ascodesmis nigricans</name>
    <dbReference type="NCBI Taxonomy" id="341454"/>
    <lineage>
        <taxon>Eukaryota</taxon>
        <taxon>Fungi</taxon>
        <taxon>Dikarya</taxon>
        <taxon>Ascomycota</taxon>
        <taxon>Pezizomycotina</taxon>
        <taxon>Pezizomycetes</taxon>
        <taxon>Pezizales</taxon>
        <taxon>Ascodesmidaceae</taxon>
        <taxon>Ascodesmis</taxon>
    </lineage>
</organism>
<evidence type="ECO:0000313" key="2">
    <source>
        <dbReference type="EMBL" id="TGZ78456.1"/>
    </source>
</evidence>
<accession>A0A4S2MMV3</accession>
<sequence>MRASAILPLLTLLLPISFPAAAAGKEIRNPPRQAKYDDGTVHMELMGKKRAAFANHRGRGDFNPKKWKKVKAPVPCVNGKAGEFRCDNIDLYYFASHADLGSTTGEGSSSWGWTWKGREFIIIAQADGAAFAEVTKDGKLDYLGRLPNTAGSNPEIWREIRVLDNYAIIGSEAENHFIQIFDMRKLLNIKKKDKPKTFDSIKDLTGLFKDLPIGRTHNVVVNNDFKYAVSVGAAPRNSTQKAGLIFIDLTDPTKPFSPGYQAEDGYVHDAQCLKYRGPDKRYKGIDICYGYNEDTLTIYDVTNKANATIISRTGYEGAAYTHQGWVLDPNDQRFLIMDDEYDEYDGVGPAADGYAVTYIWDIQDLENPKQTGIYKSPQYGIDHNQYVKDGISYQSHYGAGFRMLDVSSIPRDPTGKGVKQIGFFDVYPEDDHLPNQGSLDFVGSWSSYALFESGWIVINTIERGAFVVRYNPKKGPKVKRAIGSEYVPVPVRD</sequence>
<dbReference type="InParanoid" id="A0A4S2MMV3"/>
<dbReference type="AlphaFoldDB" id="A0A4S2MMV3"/>